<accession>A0A382WAH4</accession>
<organism evidence="1">
    <name type="scientific">marine metagenome</name>
    <dbReference type="NCBI Taxonomy" id="408172"/>
    <lineage>
        <taxon>unclassified sequences</taxon>
        <taxon>metagenomes</taxon>
        <taxon>ecological metagenomes</taxon>
    </lineage>
</organism>
<name>A0A382WAH4_9ZZZZ</name>
<sequence>MDSTTKCQYLLCDETAQLIFENRVYCGKHWIAKQPKKLQLQFLEHQKKTRKDKSLGN</sequence>
<dbReference type="EMBL" id="UINC01158120">
    <property type="protein sequence ID" value="SVD55480.1"/>
    <property type="molecule type" value="Genomic_DNA"/>
</dbReference>
<reference evidence="1" key="1">
    <citation type="submission" date="2018-05" db="EMBL/GenBank/DDBJ databases">
        <authorList>
            <person name="Lanie J.A."/>
            <person name="Ng W.-L."/>
            <person name="Kazmierczak K.M."/>
            <person name="Andrzejewski T.M."/>
            <person name="Davidsen T.M."/>
            <person name="Wayne K.J."/>
            <person name="Tettelin H."/>
            <person name="Glass J.I."/>
            <person name="Rusch D."/>
            <person name="Podicherti R."/>
            <person name="Tsui H.-C.T."/>
            <person name="Winkler M.E."/>
        </authorList>
    </citation>
    <scope>NUCLEOTIDE SEQUENCE</scope>
</reference>
<proteinExistence type="predicted"/>
<dbReference type="AlphaFoldDB" id="A0A382WAH4"/>
<gene>
    <name evidence="1" type="ORF">METZ01_LOCUS408334</name>
</gene>
<evidence type="ECO:0000313" key="1">
    <source>
        <dbReference type="EMBL" id="SVD55480.1"/>
    </source>
</evidence>
<protein>
    <submittedName>
        <fullName evidence="1">Uncharacterized protein</fullName>
    </submittedName>
</protein>